<feature type="signal peptide" evidence="2">
    <location>
        <begin position="1"/>
        <end position="42"/>
    </location>
</feature>
<protein>
    <recommendedName>
        <fullName evidence="5">Serine/threonine protein kinase</fullName>
    </recommendedName>
</protein>
<feature type="region of interest" description="Disordered" evidence="1">
    <location>
        <begin position="44"/>
        <end position="66"/>
    </location>
</feature>
<accession>A0ABX1A2Z2</accession>
<organism evidence="3 4">
    <name type="scientific">Actinacidiphila epipremni</name>
    <dbReference type="NCBI Taxonomy" id="2053013"/>
    <lineage>
        <taxon>Bacteria</taxon>
        <taxon>Bacillati</taxon>
        <taxon>Actinomycetota</taxon>
        <taxon>Actinomycetes</taxon>
        <taxon>Kitasatosporales</taxon>
        <taxon>Streptomycetaceae</taxon>
        <taxon>Actinacidiphila</taxon>
    </lineage>
</organism>
<sequence length="226" mass="22246">MSGNRATRKTCPRRGRSAGWAAAVGAALLTAGLALHPAAAGAQPGAASRPALAGPGPGSSNLIQSGDFSQQGLAPVGATIGLAGAQALSACSGEETMRVLTGASATAYAEVTWTFDTGGSLLTESLAGAPTGAAAASYGKRLNALVRDCRHEPAGHWYYGPGRTLTVPAGEATWYPAFGGDGTAAGGVAVLRSGERVGIVELTGQPSDDPAYIAGLTAAALARLAS</sequence>
<dbReference type="Proteomes" id="UP000734511">
    <property type="component" value="Unassembled WGS sequence"/>
</dbReference>
<evidence type="ECO:0000313" key="3">
    <source>
        <dbReference type="EMBL" id="NJP47963.1"/>
    </source>
</evidence>
<name>A0ABX1A2Z2_9ACTN</name>
<keyword evidence="2" id="KW-0732">Signal</keyword>
<reference evidence="3 4" key="1">
    <citation type="submission" date="2020-03" db="EMBL/GenBank/DDBJ databases">
        <title>WGS of actinomycetes isolated from Thailand.</title>
        <authorList>
            <person name="Thawai C."/>
        </authorList>
    </citation>
    <scope>NUCLEOTIDE SEQUENCE [LARGE SCALE GENOMIC DNA]</scope>
    <source>
        <strain evidence="3 4">PRB2-1</strain>
    </source>
</reference>
<evidence type="ECO:0000256" key="1">
    <source>
        <dbReference type="SAM" id="MobiDB-lite"/>
    </source>
</evidence>
<dbReference type="RefSeq" id="WP_167986793.1">
    <property type="nucleotide sequence ID" value="NZ_JAATEJ010000037.1"/>
</dbReference>
<dbReference type="EMBL" id="JAATEJ010000037">
    <property type="protein sequence ID" value="NJP47963.1"/>
    <property type="molecule type" value="Genomic_DNA"/>
</dbReference>
<keyword evidence="4" id="KW-1185">Reference proteome</keyword>
<comment type="caution">
    <text evidence="3">The sequence shown here is derived from an EMBL/GenBank/DDBJ whole genome shotgun (WGS) entry which is preliminary data.</text>
</comment>
<feature type="chain" id="PRO_5047072129" description="Serine/threonine protein kinase" evidence="2">
    <location>
        <begin position="43"/>
        <end position="226"/>
    </location>
</feature>
<evidence type="ECO:0000313" key="4">
    <source>
        <dbReference type="Proteomes" id="UP000734511"/>
    </source>
</evidence>
<proteinExistence type="predicted"/>
<gene>
    <name evidence="3" type="ORF">HCN08_31840</name>
</gene>
<evidence type="ECO:0000256" key="2">
    <source>
        <dbReference type="SAM" id="SignalP"/>
    </source>
</evidence>
<evidence type="ECO:0008006" key="5">
    <source>
        <dbReference type="Google" id="ProtNLM"/>
    </source>
</evidence>